<evidence type="ECO:0000313" key="6">
    <source>
        <dbReference type="Proteomes" id="UP000462152"/>
    </source>
</evidence>
<dbReference type="OrthoDB" id="3172830at2"/>
<keyword evidence="1 2" id="KW-0238">DNA-binding</keyword>
<dbReference type="PROSITE" id="PS50977">
    <property type="entry name" value="HTH_TETR_2"/>
    <property type="match status" value="1"/>
</dbReference>
<dbReference type="InterPro" id="IPR001647">
    <property type="entry name" value="HTH_TetR"/>
</dbReference>
<keyword evidence="6" id="KW-1185">Reference proteome</keyword>
<protein>
    <submittedName>
        <fullName evidence="5">TetR family transcriptional regulator</fullName>
    </submittedName>
</protein>
<gene>
    <name evidence="5" type="ORF">GMA10_08505</name>
</gene>
<dbReference type="PANTHER" id="PTHR30055:SF226">
    <property type="entry name" value="HTH-TYPE TRANSCRIPTIONAL REGULATOR PKSA"/>
    <property type="match status" value="1"/>
</dbReference>
<dbReference type="PRINTS" id="PR00455">
    <property type="entry name" value="HTHTETR"/>
</dbReference>
<proteinExistence type="predicted"/>
<dbReference type="Gene3D" id="1.10.357.10">
    <property type="entry name" value="Tetracycline Repressor, domain 2"/>
    <property type="match status" value="1"/>
</dbReference>
<dbReference type="InterPro" id="IPR050109">
    <property type="entry name" value="HTH-type_TetR-like_transc_reg"/>
</dbReference>
<dbReference type="InterPro" id="IPR009057">
    <property type="entry name" value="Homeodomain-like_sf"/>
</dbReference>
<dbReference type="RefSeq" id="WP_129316036.1">
    <property type="nucleotide sequence ID" value="NZ_JBFCQO010000002.1"/>
</dbReference>
<feature type="region of interest" description="Disordered" evidence="3">
    <location>
        <begin position="1"/>
        <end position="24"/>
    </location>
</feature>
<reference evidence="5 6" key="1">
    <citation type="submission" date="2019-12" db="EMBL/GenBank/DDBJ databases">
        <authorList>
            <person name="Li J."/>
            <person name="Shi Y."/>
            <person name="Xu G."/>
            <person name="Xiao D."/>
            <person name="Ran X."/>
        </authorList>
    </citation>
    <scope>NUCLEOTIDE SEQUENCE [LARGE SCALE GENOMIC DNA]</scope>
    <source>
        <strain evidence="5 6">JCM 15915</strain>
    </source>
</reference>
<dbReference type="AlphaFoldDB" id="A0A7K1LJ68"/>
<evidence type="ECO:0000256" key="2">
    <source>
        <dbReference type="PROSITE-ProRule" id="PRU00335"/>
    </source>
</evidence>
<dbReference type="EMBL" id="WOGT01000004">
    <property type="protein sequence ID" value="MUN55247.1"/>
    <property type="molecule type" value="Genomic_DNA"/>
</dbReference>
<dbReference type="Pfam" id="PF00440">
    <property type="entry name" value="TetR_N"/>
    <property type="match status" value="1"/>
</dbReference>
<accession>A0A7K1LJ68</accession>
<name>A0A7K1LJ68_9MICC</name>
<evidence type="ECO:0000256" key="1">
    <source>
        <dbReference type="ARBA" id="ARBA00023125"/>
    </source>
</evidence>
<evidence type="ECO:0000259" key="4">
    <source>
        <dbReference type="PROSITE" id="PS50977"/>
    </source>
</evidence>
<dbReference type="PANTHER" id="PTHR30055">
    <property type="entry name" value="HTH-TYPE TRANSCRIPTIONAL REGULATOR RUTR"/>
    <property type="match status" value="1"/>
</dbReference>
<evidence type="ECO:0000256" key="3">
    <source>
        <dbReference type="SAM" id="MobiDB-lite"/>
    </source>
</evidence>
<dbReference type="Proteomes" id="UP000462152">
    <property type="component" value="Unassembled WGS sequence"/>
</dbReference>
<organism evidence="5 6">
    <name type="scientific">Rothia koreensis</name>
    <dbReference type="NCBI Taxonomy" id="592378"/>
    <lineage>
        <taxon>Bacteria</taxon>
        <taxon>Bacillati</taxon>
        <taxon>Actinomycetota</taxon>
        <taxon>Actinomycetes</taxon>
        <taxon>Micrococcales</taxon>
        <taxon>Micrococcaceae</taxon>
        <taxon>Rothia</taxon>
    </lineage>
</organism>
<sequence>MTPAKNRGTTGESGGIRRRPGRTNRTQLRLFESAMVIMSEKGPTATTVEEVAAKAGVSKGTVYYNFGSKKSMVDGLLRYGVQLVVETIEDAGEGVRDPRERISRGVIASLRFLEGQPGFARLAVAEMWRPDGGTSEVLAQQRSVVIDKVTELIDDLEEFYETAEHPDNRSIAVAVFGATFMLAMEREMNSSSRTTQDAARAVLKIIDGYIVGPRYT</sequence>
<dbReference type="SUPFAM" id="SSF46689">
    <property type="entry name" value="Homeodomain-like"/>
    <property type="match status" value="1"/>
</dbReference>
<feature type="DNA-binding region" description="H-T-H motif" evidence="2">
    <location>
        <begin position="47"/>
        <end position="66"/>
    </location>
</feature>
<evidence type="ECO:0000313" key="5">
    <source>
        <dbReference type="EMBL" id="MUN55247.1"/>
    </source>
</evidence>
<dbReference type="SUPFAM" id="SSF48498">
    <property type="entry name" value="Tetracyclin repressor-like, C-terminal domain"/>
    <property type="match status" value="1"/>
</dbReference>
<dbReference type="InterPro" id="IPR036271">
    <property type="entry name" value="Tet_transcr_reg_TetR-rel_C_sf"/>
</dbReference>
<comment type="caution">
    <text evidence="5">The sequence shown here is derived from an EMBL/GenBank/DDBJ whole genome shotgun (WGS) entry which is preliminary data.</text>
</comment>
<dbReference type="GO" id="GO:0000976">
    <property type="term" value="F:transcription cis-regulatory region binding"/>
    <property type="evidence" value="ECO:0007669"/>
    <property type="project" value="TreeGrafter"/>
</dbReference>
<feature type="domain" description="HTH tetR-type" evidence="4">
    <location>
        <begin position="24"/>
        <end position="84"/>
    </location>
</feature>
<dbReference type="GO" id="GO:0003700">
    <property type="term" value="F:DNA-binding transcription factor activity"/>
    <property type="evidence" value="ECO:0007669"/>
    <property type="project" value="TreeGrafter"/>
</dbReference>